<feature type="transmembrane region" description="Helical" evidence="1">
    <location>
        <begin position="7"/>
        <end position="26"/>
    </location>
</feature>
<keyword evidence="1" id="KW-0472">Membrane</keyword>
<dbReference type="AlphaFoldDB" id="A0A1M7MD45"/>
<accession>A0A1M7MD45</accession>
<sequence>MLILFELKLVVLALSGLYSIYVSIIINLRADSNESTHNLWWW</sequence>
<organism evidence="2 3">
    <name type="scientific">Flavobacterium chilense</name>
    <dbReference type="NCBI Taxonomy" id="946677"/>
    <lineage>
        <taxon>Bacteria</taxon>
        <taxon>Pseudomonadati</taxon>
        <taxon>Bacteroidota</taxon>
        <taxon>Flavobacteriia</taxon>
        <taxon>Flavobacteriales</taxon>
        <taxon>Flavobacteriaceae</taxon>
        <taxon>Flavobacterium</taxon>
    </lineage>
</organism>
<evidence type="ECO:0000313" key="2">
    <source>
        <dbReference type="EMBL" id="SHM88709.1"/>
    </source>
</evidence>
<proteinExistence type="predicted"/>
<name>A0A1M7MD45_9FLAO</name>
<keyword evidence="3" id="KW-1185">Reference proteome</keyword>
<dbReference type="EMBL" id="FRBT01000012">
    <property type="protein sequence ID" value="SHM88709.1"/>
    <property type="molecule type" value="Genomic_DNA"/>
</dbReference>
<dbReference type="Proteomes" id="UP000184028">
    <property type="component" value="Unassembled WGS sequence"/>
</dbReference>
<keyword evidence="1" id="KW-1133">Transmembrane helix</keyword>
<reference evidence="3" key="1">
    <citation type="submission" date="2016-11" db="EMBL/GenBank/DDBJ databases">
        <authorList>
            <person name="Varghese N."/>
            <person name="Submissions S."/>
        </authorList>
    </citation>
    <scope>NUCLEOTIDE SEQUENCE [LARGE SCALE GENOMIC DNA]</scope>
    <source>
        <strain evidence="3">DSM 24724</strain>
    </source>
</reference>
<gene>
    <name evidence="2" type="ORF">SAMN05444484_11235</name>
</gene>
<evidence type="ECO:0000256" key="1">
    <source>
        <dbReference type="SAM" id="Phobius"/>
    </source>
</evidence>
<keyword evidence="1" id="KW-0812">Transmembrane</keyword>
<evidence type="ECO:0000313" key="3">
    <source>
        <dbReference type="Proteomes" id="UP000184028"/>
    </source>
</evidence>
<dbReference type="STRING" id="946677.SAMN05444484_11235"/>
<protein>
    <submittedName>
        <fullName evidence="2">Uncharacterized protein</fullName>
    </submittedName>
</protein>